<dbReference type="SUPFAM" id="SSF57667">
    <property type="entry name" value="beta-beta-alpha zinc fingers"/>
    <property type="match status" value="9"/>
</dbReference>
<keyword evidence="3 5" id="KW-0863">Zinc-finger</keyword>
<dbReference type="GO" id="GO:0045944">
    <property type="term" value="P:positive regulation of transcription by RNA polymerase II"/>
    <property type="evidence" value="ECO:0007669"/>
    <property type="project" value="UniProtKB-ARBA"/>
</dbReference>
<dbReference type="FunFam" id="3.30.160.60:FF:000557">
    <property type="entry name" value="zinc finger and SCAN domain-containing protein 29"/>
    <property type="match status" value="1"/>
</dbReference>
<dbReference type="PROSITE" id="PS50157">
    <property type="entry name" value="ZINC_FINGER_C2H2_2"/>
    <property type="match status" value="17"/>
</dbReference>
<feature type="domain" description="C2H2-type" evidence="7">
    <location>
        <begin position="354"/>
        <end position="381"/>
    </location>
</feature>
<dbReference type="Pfam" id="PF13912">
    <property type="entry name" value="zf-C2H2_6"/>
    <property type="match status" value="2"/>
</dbReference>
<dbReference type="FunFam" id="3.30.160.60:FF:000176">
    <property type="entry name" value="zinc finger protein 70"/>
    <property type="match status" value="1"/>
</dbReference>
<feature type="binding site" evidence="6">
    <location>
        <position position="7"/>
    </location>
    <ligand>
        <name>Zn(2+)</name>
        <dbReference type="ChEBI" id="CHEBI:29105"/>
    </ligand>
</feature>
<keyword evidence="1 6" id="KW-0479">Metal-binding</keyword>
<keyword evidence="10" id="KW-1185">Reference proteome</keyword>
<gene>
    <name evidence="9" type="ORF">Dbus_chr3Lg390</name>
</gene>
<dbReference type="InterPro" id="IPR036236">
    <property type="entry name" value="Znf_C2H2_sf"/>
</dbReference>
<feature type="domain" description="C2H2-type" evidence="7">
    <location>
        <begin position="575"/>
        <end position="603"/>
    </location>
</feature>
<dbReference type="InterPro" id="IPR050329">
    <property type="entry name" value="GLI_C2H2-zinc-finger"/>
</dbReference>
<evidence type="ECO:0000313" key="10">
    <source>
        <dbReference type="Proteomes" id="UP000494163"/>
    </source>
</evidence>
<feature type="domain" description="ZAD" evidence="8">
    <location>
        <begin position="5"/>
        <end position="79"/>
    </location>
</feature>
<dbReference type="Proteomes" id="UP000494163">
    <property type="component" value="Chromosome 3L"/>
</dbReference>
<dbReference type="AlphaFoldDB" id="A0A0M5J7X6"/>
<dbReference type="SMR" id="A0A0M5J7X6"/>
<name>A0A0M5J7X6_DROBS</name>
<dbReference type="OMA" id="FTAHRRI"/>
<dbReference type="PROSITE" id="PS51915">
    <property type="entry name" value="ZAD"/>
    <property type="match status" value="1"/>
</dbReference>
<feature type="binding site" evidence="6">
    <location>
        <position position="52"/>
    </location>
    <ligand>
        <name>Zn(2+)</name>
        <dbReference type="ChEBI" id="CHEBI:29105"/>
    </ligand>
</feature>
<dbReference type="EMBL" id="CP012525">
    <property type="protein sequence ID" value="ALC43224.1"/>
    <property type="molecule type" value="Genomic_DNA"/>
</dbReference>
<evidence type="ECO:0000256" key="1">
    <source>
        <dbReference type="ARBA" id="ARBA00022723"/>
    </source>
</evidence>
<proteinExistence type="predicted"/>
<feature type="domain" description="C2H2-type" evidence="7">
    <location>
        <begin position="487"/>
        <end position="514"/>
    </location>
</feature>
<sequence length="677" mass="78715">MTAELKCRVCACMLDTTSVCYDMRKQPKLAHKFITCTDLTVSELECLPSCLCHLCCGQLEQSYAFRAKCIAADTRWRMELLATSYENKCENEVETKTVSPEDNLNSESEHLYKEDNILQETLPQTSEPPELAIKQSDEPQVQQKVIYKCDICSTQFLEEQRLRAHKRQHEHELPYPCPEPGCDRGYSHKNTLSVHMRKCHKLGKEPKLHICEFCGKVFDTMWRLKNHRFTHKDKSELPFVCEDSDCGRRFSSKQLLKVHMMRHAGIKNYKCTYCGVAKTTRTELKIHLNYHTLERAYCCRICPKVCNSSSNLKLHMRTVHERAQSYACGYCDRTFTQSALLKQHELIHTGEKPHECEECGRHFRQKGALRSHCRIHERERKDATSTVNPETCLFKCDLCSARFLVEHRLVAHKRQHDGLMPYPCTEDGCDRAFNRLHCLSEHLKQHVGDTSLFNCEQAGCNKSYRHKPTLVMHMRRCHNLGPELRSHVCEFCGKIFNSSAVLNDHRYTHRDKSQLPHACSESNCNQRFSTKEKLKVHMLRHAGIKNFSCPYCGLRKTTRNELKIHINYHTLERTYCCRFCSKVCHSSGNLKLHVRTVHERAKDYACSHCDRRFAKPDTRKYHEMTHTGEKPNSCVDCGKRFTQPAALRTHRKIHERLRQKTLATTTVYTLALSAPTE</sequence>
<feature type="binding site" evidence="6">
    <location>
        <position position="55"/>
    </location>
    <ligand>
        <name>Zn(2+)</name>
        <dbReference type="ChEBI" id="CHEBI:29105"/>
    </ligand>
</feature>
<dbReference type="GO" id="GO:0005634">
    <property type="term" value="C:nucleus"/>
    <property type="evidence" value="ECO:0007669"/>
    <property type="project" value="InterPro"/>
</dbReference>
<feature type="binding site" evidence="6">
    <location>
        <position position="10"/>
    </location>
    <ligand>
        <name>Zn(2+)</name>
        <dbReference type="ChEBI" id="CHEBI:29105"/>
    </ligand>
</feature>
<dbReference type="Pfam" id="PF00096">
    <property type="entry name" value="zf-C2H2"/>
    <property type="match status" value="6"/>
</dbReference>
<dbReference type="FunFam" id="3.30.160.60:FF:000446">
    <property type="entry name" value="Zinc finger protein"/>
    <property type="match status" value="1"/>
</dbReference>
<feature type="domain" description="C2H2-type" evidence="7">
    <location>
        <begin position="209"/>
        <end position="236"/>
    </location>
</feature>
<keyword evidence="2" id="KW-0677">Repeat</keyword>
<dbReference type="Gene3D" id="3.30.160.60">
    <property type="entry name" value="Classic Zinc Finger"/>
    <property type="match status" value="12"/>
</dbReference>
<organism evidence="9 10">
    <name type="scientific">Drosophila busckii</name>
    <name type="common">Fruit fly</name>
    <dbReference type="NCBI Taxonomy" id="30019"/>
    <lineage>
        <taxon>Eukaryota</taxon>
        <taxon>Metazoa</taxon>
        <taxon>Ecdysozoa</taxon>
        <taxon>Arthropoda</taxon>
        <taxon>Hexapoda</taxon>
        <taxon>Insecta</taxon>
        <taxon>Pterygota</taxon>
        <taxon>Neoptera</taxon>
        <taxon>Endopterygota</taxon>
        <taxon>Diptera</taxon>
        <taxon>Brachycera</taxon>
        <taxon>Muscomorpha</taxon>
        <taxon>Ephydroidea</taxon>
        <taxon>Drosophilidae</taxon>
        <taxon>Drosophila</taxon>
    </lineage>
</organism>
<evidence type="ECO:0000256" key="6">
    <source>
        <dbReference type="PROSITE-ProRule" id="PRU01263"/>
    </source>
</evidence>
<feature type="domain" description="C2H2-type" evidence="7">
    <location>
        <begin position="547"/>
        <end position="574"/>
    </location>
</feature>
<dbReference type="InterPro" id="IPR013087">
    <property type="entry name" value="Znf_C2H2_type"/>
</dbReference>
<feature type="domain" description="C2H2-type" evidence="7">
    <location>
        <begin position="517"/>
        <end position="546"/>
    </location>
</feature>
<dbReference type="GO" id="GO:0000978">
    <property type="term" value="F:RNA polymerase II cis-regulatory region sequence-specific DNA binding"/>
    <property type="evidence" value="ECO:0007669"/>
    <property type="project" value="TreeGrafter"/>
</dbReference>
<feature type="domain" description="C2H2-type" evidence="7">
    <location>
        <begin position="632"/>
        <end position="659"/>
    </location>
</feature>
<protein>
    <submittedName>
        <fullName evidence="9">CG10147</fullName>
    </submittedName>
</protein>
<dbReference type="GO" id="GO:0000981">
    <property type="term" value="F:DNA-binding transcription factor activity, RNA polymerase II-specific"/>
    <property type="evidence" value="ECO:0007669"/>
    <property type="project" value="TreeGrafter"/>
</dbReference>
<dbReference type="GO" id="GO:0008270">
    <property type="term" value="F:zinc ion binding"/>
    <property type="evidence" value="ECO:0007669"/>
    <property type="project" value="UniProtKB-UniRule"/>
</dbReference>
<feature type="domain" description="C2H2-type" evidence="7">
    <location>
        <begin position="269"/>
        <end position="296"/>
    </location>
</feature>
<evidence type="ECO:0000259" key="7">
    <source>
        <dbReference type="PROSITE" id="PS50157"/>
    </source>
</evidence>
<feature type="domain" description="C2H2-type" evidence="7">
    <location>
        <begin position="422"/>
        <end position="451"/>
    </location>
</feature>
<reference evidence="9 10" key="1">
    <citation type="submission" date="2015-08" db="EMBL/GenBank/DDBJ databases">
        <title>Ancestral chromatin configuration constrains chromatin evolution on differentiating sex chromosomes in Drosophila.</title>
        <authorList>
            <person name="Zhou Q."/>
            <person name="Bachtrog D."/>
        </authorList>
    </citation>
    <scope>NUCLEOTIDE SEQUENCE [LARGE SCALE GENOMIC DNA]</scope>
    <source>
        <tissue evidence="9">Whole larvae</tissue>
    </source>
</reference>
<keyword evidence="4 6" id="KW-0862">Zinc</keyword>
<feature type="domain" description="C2H2-type" evidence="7">
    <location>
        <begin position="175"/>
        <end position="205"/>
    </location>
</feature>
<dbReference type="SUPFAM" id="SSF57716">
    <property type="entry name" value="Glucocorticoid receptor-like (DNA-binding domain)"/>
    <property type="match status" value="1"/>
</dbReference>
<dbReference type="PANTHER" id="PTHR19818">
    <property type="entry name" value="ZINC FINGER PROTEIN ZIC AND GLI"/>
    <property type="match status" value="1"/>
</dbReference>
<feature type="domain" description="C2H2-type" evidence="7">
    <location>
        <begin position="239"/>
        <end position="268"/>
    </location>
</feature>
<feature type="domain" description="C2H2-type" evidence="7">
    <location>
        <begin position="453"/>
        <end position="478"/>
    </location>
</feature>
<evidence type="ECO:0000256" key="2">
    <source>
        <dbReference type="ARBA" id="ARBA00022737"/>
    </source>
</evidence>
<dbReference type="SMART" id="SM00868">
    <property type="entry name" value="zf-AD"/>
    <property type="match status" value="1"/>
</dbReference>
<dbReference type="PANTHER" id="PTHR19818:SF139">
    <property type="entry name" value="PAIR-RULE PROTEIN ODD-PAIRED"/>
    <property type="match status" value="1"/>
</dbReference>
<evidence type="ECO:0000313" key="9">
    <source>
        <dbReference type="EMBL" id="ALC43224.1"/>
    </source>
</evidence>
<feature type="domain" description="C2H2-type" evidence="7">
    <location>
        <begin position="326"/>
        <end position="353"/>
    </location>
</feature>
<evidence type="ECO:0000256" key="4">
    <source>
        <dbReference type="ARBA" id="ARBA00022833"/>
    </source>
</evidence>
<feature type="domain" description="C2H2-type" evidence="7">
    <location>
        <begin position="394"/>
        <end position="421"/>
    </location>
</feature>
<dbReference type="SMART" id="SM00355">
    <property type="entry name" value="ZnF_C2H2"/>
    <property type="match status" value="17"/>
</dbReference>
<feature type="domain" description="C2H2-type" evidence="7">
    <location>
        <begin position="147"/>
        <end position="174"/>
    </location>
</feature>
<dbReference type="OrthoDB" id="6077919at2759"/>
<feature type="domain" description="C2H2-type" evidence="7">
    <location>
        <begin position="604"/>
        <end position="631"/>
    </location>
</feature>
<evidence type="ECO:0000256" key="3">
    <source>
        <dbReference type="ARBA" id="ARBA00022771"/>
    </source>
</evidence>
<evidence type="ECO:0000259" key="8">
    <source>
        <dbReference type="PROSITE" id="PS51915"/>
    </source>
</evidence>
<dbReference type="PROSITE" id="PS00028">
    <property type="entry name" value="ZINC_FINGER_C2H2_1"/>
    <property type="match status" value="15"/>
</dbReference>
<evidence type="ECO:0000256" key="5">
    <source>
        <dbReference type="PROSITE-ProRule" id="PRU00042"/>
    </source>
</evidence>
<dbReference type="InterPro" id="IPR012934">
    <property type="entry name" value="Znf_AD"/>
</dbReference>
<feature type="domain" description="C2H2-type" evidence="7">
    <location>
        <begin position="297"/>
        <end position="325"/>
    </location>
</feature>
<accession>A0A0M5J7X6</accession>